<evidence type="ECO:0000256" key="12">
    <source>
        <dbReference type="ARBA" id="ARBA00047614"/>
    </source>
</evidence>
<dbReference type="PIRSF" id="PIRSF039102">
    <property type="entry name" value="Ddl/VanB"/>
    <property type="match status" value="1"/>
</dbReference>
<dbReference type="InterPro" id="IPR005905">
    <property type="entry name" value="D_ala_D_ala"/>
</dbReference>
<reference evidence="18" key="1">
    <citation type="submission" date="2019-01" db="EMBL/GenBank/DDBJ databases">
        <authorList>
            <consortium name="Genoscope - CEA"/>
            <person name="William W."/>
        </authorList>
    </citation>
    <scope>NUCLEOTIDE SEQUENCE</scope>
    <source>
        <strain evidence="18">CR-1</strain>
    </source>
</reference>
<evidence type="ECO:0000256" key="3">
    <source>
        <dbReference type="ARBA" id="ARBA00010871"/>
    </source>
</evidence>
<comment type="cofactor">
    <cofactor evidence="1">
        <name>Mn(2+)</name>
        <dbReference type="ChEBI" id="CHEBI:29035"/>
    </cofactor>
</comment>
<evidence type="ECO:0000256" key="6">
    <source>
        <dbReference type="ARBA" id="ARBA00022598"/>
    </source>
</evidence>
<dbReference type="GO" id="GO:0005524">
    <property type="term" value="F:ATP binding"/>
    <property type="evidence" value="ECO:0007669"/>
    <property type="project" value="UniProtKB-UniRule"/>
</dbReference>
<dbReference type="NCBIfam" id="NF002378">
    <property type="entry name" value="PRK01372.1"/>
    <property type="match status" value="1"/>
</dbReference>
<evidence type="ECO:0000256" key="1">
    <source>
        <dbReference type="ARBA" id="ARBA00001936"/>
    </source>
</evidence>
<dbReference type="Pfam" id="PF01820">
    <property type="entry name" value="Dala_Dala_lig_N"/>
    <property type="match status" value="1"/>
</dbReference>
<feature type="binding site" evidence="15">
    <location>
        <position position="273"/>
    </location>
    <ligand>
        <name>Mg(2+)</name>
        <dbReference type="ChEBI" id="CHEBI:18420"/>
        <label>2</label>
    </ligand>
</feature>
<proteinExistence type="inferred from homology"/>
<keyword evidence="11 13" id="KW-0961">Cell wall biogenesis/degradation</keyword>
<dbReference type="PROSITE" id="PS50975">
    <property type="entry name" value="ATP_GRASP"/>
    <property type="match status" value="1"/>
</dbReference>
<dbReference type="GO" id="GO:0009252">
    <property type="term" value="P:peptidoglycan biosynthetic process"/>
    <property type="evidence" value="ECO:0007669"/>
    <property type="project" value="UniProtKB-UniRule"/>
</dbReference>
<keyword evidence="7 16" id="KW-0547">Nucleotide-binding</keyword>
<dbReference type="EC" id="6.3.2.4" evidence="4 13"/>
<dbReference type="InterPro" id="IPR000291">
    <property type="entry name" value="D-Ala_lig_Van_CS"/>
</dbReference>
<dbReference type="GO" id="GO:0071555">
    <property type="term" value="P:cell wall organization"/>
    <property type="evidence" value="ECO:0007669"/>
    <property type="project" value="UniProtKB-KW"/>
</dbReference>
<evidence type="ECO:0000313" key="18">
    <source>
        <dbReference type="EMBL" id="VEN74248.1"/>
    </source>
</evidence>
<feature type="binding site" evidence="15">
    <location>
        <position position="271"/>
    </location>
    <ligand>
        <name>Mg(2+)</name>
        <dbReference type="ChEBI" id="CHEBI:18420"/>
        <label>1</label>
    </ligand>
</feature>
<keyword evidence="15" id="KW-0479">Metal-binding</keyword>
<keyword evidence="5 13" id="KW-0963">Cytoplasm</keyword>
<keyword evidence="8 16" id="KW-0067">ATP-binding</keyword>
<dbReference type="SUPFAM" id="SSF56059">
    <property type="entry name" value="Glutathione synthetase ATP-binding domain-like"/>
    <property type="match status" value="1"/>
</dbReference>
<dbReference type="Gene3D" id="3.30.1490.20">
    <property type="entry name" value="ATP-grasp fold, A domain"/>
    <property type="match status" value="1"/>
</dbReference>
<evidence type="ECO:0000256" key="10">
    <source>
        <dbReference type="ARBA" id="ARBA00022984"/>
    </source>
</evidence>
<evidence type="ECO:0000256" key="2">
    <source>
        <dbReference type="ARBA" id="ARBA00004496"/>
    </source>
</evidence>
<dbReference type="GO" id="GO:0046872">
    <property type="term" value="F:metal ion binding"/>
    <property type="evidence" value="ECO:0007669"/>
    <property type="project" value="UniProtKB-KW"/>
</dbReference>
<dbReference type="InterPro" id="IPR016185">
    <property type="entry name" value="PreATP-grasp_dom_sf"/>
</dbReference>
<feature type="active site" evidence="14">
    <location>
        <position position="147"/>
    </location>
</feature>
<dbReference type="PANTHER" id="PTHR23132">
    <property type="entry name" value="D-ALANINE--D-ALANINE LIGASE"/>
    <property type="match status" value="1"/>
</dbReference>
<name>A0A484HJ29_9BACT</name>
<dbReference type="GO" id="GO:0008360">
    <property type="term" value="P:regulation of cell shape"/>
    <property type="evidence" value="ECO:0007669"/>
    <property type="project" value="UniProtKB-KW"/>
</dbReference>
<keyword evidence="10 13" id="KW-0573">Peptidoglycan synthesis</keyword>
<feature type="binding site" evidence="15">
    <location>
        <position position="259"/>
    </location>
    <ligand>
        <name>Mg(2+)</name>
        <dbReference type="ChEBI" id="CHEBI:18420"/>
        <label>1</label>
    </ligand>
</feature>
<keyword evidence="15" id="KW-0464">Manganese</keyword>
<dbReference type="GO" id="GO:0008716">
    <property type="term" value="F:D-alanine-D-alanine ligase activity"/>
    <property type="evidence" value="ECO:0007669"/>
    <property type="project" value="UniProtKB-UniRule"/>
</dbReference>
<evidence type="ECO:0000259" key="17">
    <source>
        <dbReference type="PROSITE" id="PS50975"/>
    </source>
</evidence>
<feature type="active site" evidence="14">
    <location>
        <position position="282"/>
    </location>
</feature>
<evidence type="ECO:0000256" key="4">
    <source>
        <dbReference type="ARBA" id="ARBA00012216"/>
    </source>
</evidence>
<dbReference type="Gene3D" id="3.30.470.20">
    <property type="entry name" value="ATP-grasp fold, B domain"/>
    <property type="match status" value="1"/>
</dbReference>
<comment type="pathway">
    <text evidence="13">Cell wall biogenesis; peptidoglycan biosynthesis.</text>
</comment>
<dbReference type="InterPro" id="IPR013815">
    <property type="entry name" value="ATP_grasp_subdomain_1"/>
</dbReference>
<comment type="function">
    <text evidence="13">Cell wall formation.</text>
</comment>
<dbReference type="InterPro" id="IPR011761">
    <property type="entry name" value="ATP-grasp"/>
</dbReference>
<organism evidence="18">
    <name type="scientific">uncultured Desulfobacteraceae bacterium</name>
    <dbReference type="NCBI Taxonomy" id="218296"/>
    <lineage>
        <taxon>Bacteria</taxon>
        <taxon>Pseudomonadati</taxon>
        <taxon>Thermodesulfobacteriota</taxon>
        <taxon>Desulfobacteria</taxon>
        <taxon>Desulfobacterales</taxon>
        <taxon>Desulfobacteraceae</taxon>
        <taxon>environmental samples</taxon>
    </lineage>
</organism>
<evidence type="ECO:0000256" key="16">
    <source>
        <dbReference type="PROSITE-ProRule" id="PRU00409"/>
    </source>
</evidence>
<dbReference type="AlphaFoldDB" id="A0A484HJ29"/>
<keyword evidence="9 13" id="KW-0133">Cell shape</keyword>
<feature type="active site" evidence="14">
    <location>
        <position position="16"/>
    </location>
</feature>
<feature type="domain" description="ATP-grasp" evidence="17">
    <location>
        <begin position="103"/>
        <end position="304"/>
    </location>
</feature>
<dbReference type="Pfam" id="PF07478">
    <property type="entry name" value="Dala_Dala_lig_C"/>
    <property type="match status" value="1"/>
</dbReference>
<dbReference type="UniPathway" id="UPA00219"/>
<gene>
    <name evidence="13 18" type="primary">ddl</name>
    <name evidence="18" type="ORF">EPICR_30183</name>
</gene>
<accession>A0A484HJ29</accession>
<dbReference type="InterPro" id="IPR011127">
    <property type="entry name" value="Dala_Dala_lig_N"/>
</dbReference>
<evidence type="ECO:0000256" key="13">
    <source>
        <dbReference type="HAMAP-Rule" id="MF_00047"/>
    </source>
</evidence>
<dbReference type="InterPro" id="IPR011095">
    <property type="entry name" value="Dala_Dala_lig_C"/>
</dbReference>
<evidence type="ECO:0000256" key="11">
    <source>
        <dbReference type="ARBA" id="ARBA00023316"/>
    </source>
</evidence>
<dbReference type="PANTHER" id="PTHR23132:SF23">
    <property type="entry name" value="D-ALANINE--D-ALANINE LIGASE B"/>
    <property type="match status" value="1"/>
</dbReference>
<comment type="catalytic activity">
    <reaction evidence="12 13">
        <text>2 D-alanine + ATP = D-alanyl-D-alanine + ADP + phosphate + H(+)</text>
        <dbReference type="Rhea" id="RHEA:11224"/>
        <dbReference type="ChEBI" id="CHEBI:15378"/>
        <dbReference type="ChEBI" id="CHEBI:30616"/>
        <dbReference type="ChEBI" id="CHEBI:43474"/>
        <dbReference type="ChEBI" id="CHEBI:57416"/>
        <dbReference type="ChEBI" id="CHEBI:57822"/>
        <dbReference type="ChEBI" id="CHEBI:456216"/>
        <dbReference type="EC" id="6.3.2.4"/>
    </reaction>
</comment>
<evidence type="ECO:0000256" key="14">
    <source>
        <dbReference type="PIRSR" id="PIRSR039102-1"/>
    </source>
</evidence>
<dbReference type="HAMAP" id="MF_00047">
    <property type="entry name" value="Dala_Dala_lig"/>
    <property type="match status" value="1"/>
</dbReference>
<comment type="subcellular location">
    <subcellularLocation>
        <location evidence="2 13">Cytoplasm</location>
    </subcellularLocation>
</comment>
<keyword evidence="6 13" id="KW-0436">Ligase</keyword>
<sequence length="318" mass="34177">MKKRVIALISGGISPERQVSIESGDQVFKALDKEKYTVLRYDPMTDLPRLAADAEKIDAAFIALHGRYGEDGTVQGMLDLLDIPYQGSGVLGSAMAMNKIVSKHMCQAHGVPVPPFRALKRGEPANVGEIVEELGLPLVIKPAETGSSVGISVARTPDEVGAGIDLAFSHDESILAEAHIDGVEITAAVIGNDHLETLPLIEIIPGSDSPFFDYEAKYTPGGAREICPARIEEKHAEKAREYAKTAHRALLCKGYSRTDMILKDGELYVLETNTIPGMTPTSLLPQAAAKAGISFGRLLDRLIDLGVRSRPPQTGKTV</sequence>
<dbReference type="PROSITE" id="PS00843">
    <property type="entry name" value="DALA_DALA_LIGASE_1"/>
    <property type="match status" value="1"/>
</dbReference>
<evidence type="ECO:0000256" key="15">
    <source>
        <dbReference type="PIRSR" id="PIRSR039102-3"/>
    </source>
</evidence>
<dbReference type="NCBIfam" id="TIGR01205">
    <property type="entry name" value="D_ala_D_alaTIGR"/>
    <property type="match status" value="1"/>
</dbReference>
<dbReference type="EMBL" id="CAACVI010000023">
    <property type="protein sequence ID" value="VEN74248.1"/>
    <property type="molecule type" value="Genomic_DNA"/>
</dbReference>
<comment type="cofactor">
    <cofactor evidence="15">
        <name>Mg(2+)</name>
        <dbReference type="ChEBI" id="CHEBI:18420"/>
    </cofactor>
    <cofactor evidence="15">
        <name>Mn(2+)</name>
        <dbReference type="ChEBI" id="CHEBI:29035"/>
    </cofactor>
    <text evidence="15">Binds 2 magnesium or manganese ions per subunit.</text>
</comment>
<evidence type="ECO:0000256" key="7">
    <source>
        <dbReference type="ARBA" id="ARBA00022741"/>
    </source>
</evidence>
<evidence type="ECO:0000256" key="8">
    <source>
        <dbReference type="ARBA" id="ARBA00022840"/>
    </source>
</evidence>
<comment type="similarity">
    <text evidence="3 13">Belongs to the D-alanine--D-alanine ligase family.</text>
</comment>
<keyword evidence="15" id="KW-0460">Magnesium</keyword>
<evidence type="ECO:0000256" key="5">
    <source>
        <dbReference type="ARBA" id="ARBA00022490"/>
    </source>
</evidence>
<feature type="binding site" evidence="15">
    <location>
        <position position="271"/>
    </location>
    <ligand>
        <name>Mg(2+)</name>
        <dbReference type="ChEBI" id="CHEBI:18420"/>
        <label>2</label>
    </ligand>
</feature>
<dbReference type="GO" id="GO:0005737">
    <property type="term" value="C:cytoplasm"/>
    <property type="evidence" value="ECO:0007669"/>
    <property type="project" value="UniProtKB-SubCell"/>
</dbReference>
<dbReference type="PROSITE" id="PS00844">
    <property type="entry name" value="DALA_DALA_LIGASE_2"/>
    <property type="match status" value="1"/>
</dbReference>
<dbReference type="Gene3D" id="3.40.50.20">
    <property type="match status" value="1"/>
</dbReference>
<dbReference type="SUPFAM" id="SSF52440">
    <property type="entry name" value="PreATP-grasp domain"/>
    <property type="match status" value="1"/>
</dbReference>
<evidence type="ECO:0000256" key="9">
    <source>
        <dbReference type="ARBA" id="ARBA00022960"/>
    </source>
</evidence>
<protein>
    <recommendedName>
        <fullName evidence="4 13">D-alanine--D-alanine ligase</fullName>
        <ecNumber evidence="4 13">6.3.2.4</ecNumber>
    </recommendedName>
    <alternativeName>
        <fullName evidence="13">D-Ala-D-Ala ligase</fullName>
    </alternativeName>
    <alternativeName>
        <fullName evidence="13">D-alanylalanine synthetase</fullName>
    </alternativeName>
</protein>